<dbReference type="OrthoDB" id="568194at2759"/>
<keyword evidence="2" id="KW-1133">Transmembrane helix</keyword>
<dbReference type="PANTHER" id="PTHR31157">
    <property type="entry name" value="SCP DOMAIN-CONTAINING PROTEIN"/>
    <property type="match status" value="1"/>
</dbReference>
<dbReference type="InterPro" id="IPR014044">
    <property type="entry name" value="CAP_dom"/>
</dbReference>
<protein>
    <submittedName>
        <fullName evidence="4">4475_t:CDS:1</fullName>
    </submittedName>
</protein>
<dbReference type="AlphaFoldDB" id="A0A9N9IRH0"/>
<feature type="region of interest" description="Disordered" evidence="1">
    <location>
        <begin position="112"/>
        <end position="136"/>
    </location>
</feature>
<feature type="transmembrane region" description="Helical" evidence="2">
    <location>
        <begin position="39"/>
        <end position="65"/>
    </location>
</feature>
<feature type="domain" description="SCP" evidence="3">
    <location>
        <begin position="209"/>
        <end position="320"/>
    </location>
</feature>
<dbReference type="Gene3D" id="3.40.33.10">
    <property type="entry name" value="CAP"/>
    <property type="match status" value="1"/>
</dbReference>
<feature type="compositionally biased region" description="Low complexity" evidence="1">
    <location>
        <begin position="114"/>
        <end position="135"/>
    </location>
</feature>
<proteinExistence type="predicted"/>
<name>A0A9N9IRH0_9GLOM</name>
<evidence type="ECO:0000313" key="4">
    <source>
        <dbReference type="EMBL" id="CAG8746760.1"/>
    </source>
</evidence>
<dbReference type="SUPFAM" id="SSF55797">
    <property type="entry name" value="PR-1-like"/>
    <property type="match status" value="1"/>
</dbReference>
<keyword evidence="5" id="KW-1185">Reference proteome</keyword>
<comment type="caution">
    <text evidence="4">The sequence shown here is derived from an EMBL/GenBank/DDBJ whole genome shotgun (WGS) entry which is preliminary data.</text>
</comment>
<reference evidence="4" key="1">
    <citation type="submission" date="2021-06" db="EMBL/GenBank/DDBJ databases">
        <authorList>
            <person name="Kallberg Y."/>
            <person name="Tangrot J."/>
            <person name="Rosling A."/>
        </authorList>
    </citation>
    <scope>NUCLEOTIDE SEQUENCE</scope>
    <source>
        <strain evidence="4">MA453B</strain>
    </source>
</reference>
<dbReference type="PANTHER" id="PTHR31157:SF1">
    <property type="entry name" value="SCP DOMAIN-CONTAINING PROTEIN"/>
    <property type="match status" value="1"/>
</dbReference>
<gene>
    <name evidence="4" type="ORF">DERYTH_LOCUS16503</name>
</gene>
<evidence type="ECO:0000256" key="1">
    <source>
        <dbReference type="SAM" id="MobiDB-lite"/>
    </source>
</evidence>
<evidence type="ECO:0000313" key="5">
    <source>
        <dbReference type="Proteomes" id="UP000789405"/>
    </source>
</evidence>
<feature type="non-terminal residue" evidence="4">
    <location>
        <position position="329"/>
    </location>
</feature>
<dbReference type="Proteomes" id="UP000789405">
    <property type="component" value="Unassembled WGS sequence"/>
</dbReference>
<dbReference type="InterPro" id="IPR035940">
    <property type="entry name" value="CAP_sf"/>
</dbReference>
<dbReference type="Pfam" id="PF00188">
    <property type="entry name" value="CAP"/>
    <property type="match status" value="1"/>
</dbReference>
<keyword evidence="2" id="KW-0472">Membrane</keyword>
<accession>A0A9N9IRH0</accession>
<organism evidence="4 5">
    <name type="scientific">Dentiscutata erythropus</name>
    <dbReference type="NCBI Taxonomy" id="1348616"/>
    <lineage>
        <taxon>Eukaryota</taxon>
        <taxon>Fungi</taxon>
        <taxon>Fungi incertae sedis</taxon>
        <taxon>Mucoromycota</taxon>
        <taxon>Glomeromycotina</taxon>
        <taxon>Glomeromycetes</taxon>
        <taxon>Diversisporales</taxon>
        <taxon>Gigasporaceae</taxon>
        <taxon>Dentiscutata</taxon>
    </lineage>
</organism>
<dbReference type="EMBL" id="CAJVPY010014473">
    <property type="protein sequence ID" value="CAG8746760.1"/>
    <property type="molecule type" value="Genomic_DNA"/>
</dbReference>
<dbReference type="CDD" id="cd05379">
    <property type="entry name" value="CAP_bacterial"/>
    <property type="match status" value="1"/>
</dbReference>
<evidence type="ECO:0000256" key="2">
    <source>
        <dbReference type="SAM" id="Phobius"/>
    </source>
</evidence>
<evidence type="ECO:0000259" key="3">
    <source>
        <dbReference type="Pfam" id="PF00188"/>
    </source>
</evidence>
<sequence length="329" mass="36968">EFYVDENNIDDKEVRIRNNPGSELARTRSSLEKRVSNKIISYVLVFIMQVDSAWIYVVCVIGIHFGGVGNAIQYIVNEGWHPRNVDPNVSWSFVESPSRFVKRLYPNSQNMHAPSSISSLPSSSRPPSSSTVSISHKTFDKHGTTNSIGSDVLSNTISSNNSVKDLNNNPYNIEINIDINNFVTESEMALSKVKIKEKYGDDIDLDYMLSLVNAARSDNGVEPPLQLNSLLVGTAQYHSEWMDENNDLSHDDDEGDFATRISNTGYDWNFLGENIAEGYTDEDSVMDGWMNSEPHRENILSPDFRDFGAGRSGNYWTQDFGCTFEESDS</sequence>
<keyword evidence="2" id="KW-0812">Transmembrane</keyword>